<evidence type="ECO:0000256" key="2">
    <source>
        <dbReference type="SAM" id="SignalP"/>
    </source>
</evidence>
<dbReference type="EMBL" id="CAADFA010000056">
    <property type="protein sequence ID" value="VFJ48185.1"/>
    <property type="molecule type" value="Genomic_DNA"/>
</dbReference>
<keyword evidence="2" id="KW-0732">Signal</keyword>
<proteinExistence type="predicted"/>
<feature type="signal peptide" evidence="2">
    <location>
        <begin position="1"/>
        <end position="27"/>
    </location>
</feature>
<accession>A0A450VRZ8</accession>
<organism evidence="5">
    <name type="scientific">Candidatus Kentrum sp. FM</name>
    <dbReference type="NCBI Taxonomy" id="2126340"/>
    <lineage>
        <taxon>Bacteria</taxon>
        <taxon>Pseudomonadati</taxon>
        <taxon>Pseudomonadota</taxon>
        <taxon>Gammaproteobacteria</taxon>
        <taxon>Candidatus Kentrum</taxon>
    </lineage>
</organism>
<evidence type="ECO:0000313" key="5">
    <source>
        <dbReference type="EMBL" id="VFK07535.1"/>
    </source>
</evidence>
<feature type="chain" id="PRO_5036113453" evidence="2">
    <location>
        <begin position="28"/>
        <end position="106"/>
    </location>
</feature>
<evidence type="ECO:0000313" key="4">
    <source>
        <dbReference type="EMBL" id="VFJ48209.1"/>
    </source>
</evidence>
<evidence type="ECO:0000313" key="3">
    <source>
        <dbReference type="EMBL" id="VFJ48185.1"/>
    </source>
</evidence>
<dbReference type="AlphaFoldDB" id="A0A450VRZ8"/>
<reference evidence="5" key="1">
    <citation type="submission" date="2019-02" db="EMBL/GenBank/DDBJ databases">
        <authorList>
            <person name="Gruber-Vodicka R. H."/>
            <person name="Seah K. B. B."/>
        </authorList>
    </citation>
    <scope>NUCLEOTIDE SEQUENCE</scope>
    <source>
        <strain evidence="4">BECK_BZ163</strain>
        <strain evidence="5">BECK_BZ164</strain>
        <strain evidence="3">BECK_BZ165</strain>
    </source>
</reference>
<feature type="compositionally biased region" description="Low complexity" evidence="1">
    <location>
        <begin position="51"/>
        <end position="64"/>
    </location>
</feature>
<dbReference type="EMBL" id="CAADEZ010000056">
    <property type="protein sequence ID" value="VFJ48209.1"/>
    <property type="molecule type" value="Genomic_DNA"/>
</dbReference>
<evidence type="ECO:0000256" key="1">
    <source>
        <dbReference type="SAM" id="MobiDB-lite"/>
    </source>
</evidence>
<feature type="region of interest" description="Disordered" evidence="1">
    <location>
        <begin position="41"/>
        <end position="106"/>
    </location>
</feature>
<name>A0A450VRZ8_9GAMM</name>
<gene>
    <name evidence="4" type="ORF">BECKFM1743A_GA0114220_100562</name>
    <name evidence="5" type="ORF">BECKFM1743B_GA0114221_1004312</name>
    <name evidence="3" type="ORF">BECKFM1743C_GA0114222_1005610</name>
</gene>
<sequence>MKKIAPKPIIGYTVALLLIGASSTATARDLISTLAQGIDATAASPSELEGRGTTVGTSTGSRGTTGDGENSGDTSTGGRDTGSGNTGGRTIGGDTDVSGTRGAISK</sequence>
<dbReference type="EMBL" id="CAADFL010000043">
    <property type="protein sequence ID" value="VFK07535.1"/>
    <property type="molecule type" value="Genomic_DNA"/>
</dbReference>
<feature type="compositionally biased region" description="Gly residues" evidence="1">
    <location>
        <begin position="79"/>
        <end position="91"/>
    </location>
</feature>
<protein>
    <submittedName>
        <fullName evidence="5">Uncharacterized protein</fullName>
    </submittedName>
</protein>